<protein>
    <submittedName>
        <fullName evidence="4">Ovule protein</fullName>
    </submittedName>
</protein>
<accession>A0A0R3WX88</accession>
<organism evidence="4">
    <name type="scientific">Hydatigena taeniaeformis</name>
    <name type="common">Feline tapeworm</name>
    <name type="synonym">Taenia taeniaeformis</name>
    <dbReference type="NCBI Taxonomy" id="6205"/>
    <lineage>
        <taxon>Eukaryota</taxon>
        <taxon>Metazoa</taxon>
        <taxon>Spiralia</taxon>
        <taxon>Lophotrochozoa</taxon>
        <taxon>Platyhelminthes</taxon>
        <taxon>Cestoda</taxon>
        <taxon>Eucestoda</taxon>
        <taxon>Cyclophyllidea</taxon>
        <taxon>Taeniidae</taxon>
        <taxon>Hydatigera</taxon>
    </lineage>
</organism>
<dbReference type="Proteomes" id="UP000274429">
    <property type="component" value="Unassembled WGS sequence"/>
</dbReference>
<feature type="compositionally biased region" description="Basic and acidic residues" evidence="1">
    <location>
        <begin position="68"/>
        <end position="79"/>
    </location>
</feature>
<feature type="region of interest" description="Disordered" evidence="1">
    <location>
        <begin position="142"/>
        <end position="164"/>
    </location>
</feature>
<reference evidence="4" key="1">
    <citation type="submission" date="2017-02" db="UniProtKB">
        <authorList>
            <consortium name="WormBaseParasite"/>
        </authorList>
    </citation>
    <scope>IDENTIFICATION</scope>
</reference>
<proteinExistence type="predicted"/>
<keyword evidence="3" id="KW-1185">Reference proteome</keyword>
<gene>
    <name evidence="2" type="ORF">TTAC_LOCUS5362</name>
</gene>
<sequence>MLFLSGFFDAGINLIRSAYFAVRWSSLYGYVLAPYPNIYLQDFSIRPVDVCETVEAAEKFVDVSSRGSVREKTEGDKRLGSSSSLGPDPMTLECIKVLQEQRLAPESEVNPVGSAVKENRDPETIKVGASFGDFLLSRQFDYDSSSTEQKPGEISIGGLIDEKR</sequence>
<dbReference type="WBParaSite" id="TTAC_0000537801-mRNA-1">
    <property type="protein sequence ID" value="TTAC_0000537801-mRNA-1"/>
    <property type="gene ID" value="TTAC_0000537801"/>
</dbReference>
<evidence type="ECO:0000313" key="2">
    <source>
        <dbReference type="EMBL" id="VDM26801.1"/>
    </source>
</evidence>
<evidence type="ECO:0000313" key="4">
    <source>
        <dbReference type="WBParaSite" id="TTAC_0000537801-mRNA-1"/>
    </source>
</evidence>
<dbReference type="EMBL" id="UYWX01007189">
    <property type="protein sequence ID" value="VDM26801.1"/>
    <property type="molecule type" value="Genomic_DNA"/>
</dbReference>
<evidence type="ECO:0000313" key="3">
    <source>
        <dbReference type="Proteomes" id="UP000274429"/>
    </source>
</evidence>
<evidence type="ECO:0000256" key="1">
    <source>
        <dbReference type="SAM" id="MobiDB-lite"/>
    </source>
</evidence>
<feature type="region of interest" description="Disordered" evidence="1">
    <location>
        <begin position="65"/>
        <end position="88"/>
    </location>
</feature>
<name>A0A0R3WX88_HYDTA</name>
<dbReference type="AlphaFoldDB" id="A0A0R3WX88"/>
<reference evidence="2 3" key="2">
    <citation type="submission" date="2018-11" db="EMBL/GenBank/DDBJ databases">
        <authorList>
            <consortium name="Pathogen Informatics"/>
        </authorList>
    </citation>
    <scope>NUCLEOTIDE SEQUENCE [LARGE SCALE GENOMIC DNA]</scope>
</reference>